<comment type="similarity">
    <text evidence="2">Belongs to the GSP F family.</text>
</comment>
<evidence type="ECO:0000256" key="5">
    <source>
        <dbReference type="ARBA" id="ARBA00022692"/>
    </source>
</evidence>
<evidence type="ECO:0000256" key="6">
    <source>
        <dbReference type="ARBA" id="ARBA00022989"/>
    </source>
</evidence>
<evidence type="ECO:0000256" key="8">
    <source>
        <dbReference type="SAM" id="Phobius"/>
    </source>
</evidence>
<dbReference type="Gene3D" id="1.20.81.30">
    <property type="entry name" value="Type II secretion system (T2SS), domain F"/>
    <property type="match status" value="1"/>
</dbReference>
<evidence type="ECO:0000259" key="9">
    <source>
        <dbReference type="Pfam" id="PF00482"/>
    </source>
</evidence>
<evidence type="ECO:0000256" key="7">
    <source>
        <dbReference type="ARBA" id="ARBA00023136"/>
    </source>
</evidence>
<protein>
    <recommendedName>
        <fullName evidence="9">Type II secretion system protein GspF domain-containing protein</fullName>
    </recommendedName>
</protein>
<keyword evidence="3" id="KW-1003">Cell membrane</keyword>
<keyword evidence="7 8" id="KW-0472">Membrane</keyword>
<evidence type="ECO:0000256" key="4">
    <source>
        <dbReference type="ARBA" id="ARBA00022519"/>
    </source>
</evidence>
<dbReference type="GO" id="GO:0005886">
    <property type="term" value="C:plasma membrane"/>
    <property type="evidence" value="ECO:0007669"/>
    <property type="project" value="UniProtKB-SubCell"/>
</dbReference>
<evidence type="ECO:0000256" key="2">
    <source>
        <dbReference type="ARBA" id="ARBA00005745"/>
    </source>
</evidence>
<dbReference type="InterPro" id="IPR042094">
    <property type="entry name" value="T2SS_GspF_sf"/>
</dbReference>
<dbReference type="Pfam" id="PF00482">
    <property type="entry name" value="T2SSF"/>
    <property type="match status" value="1"/>
</dbReference>
<feature type="non-terminal residue" evidence="10">
    <location>
        <position position="169"/>
    </location>
</feature>
<organism evidence="10">
    <name type="scientific">marine sediment metagenome</name>
    <dbReference type="NCBI Taxonomy" id="412755"/>
    <lineage>
        <taxon>unclassified sequences</taxon>
        <taxon>metagenomes</taxon>
        <taxon>ecological metagenomes</taxon>
    </lineage>
</organism>
<name>X1GXV2_9ZZZZ</name>
<dbReference type="FunFam" id="1.20.81.30:FF:000001">
    <property type="entry name" value="Type II secretion system protein F"/>
    <property type="match status" value="1"/>
</dbReference>
<reference evidence="10" key="1">
    <citation type="journal article" date="2014" name="Front. Microbiol.">
        <title>High frequency of phylogenetically diverse reductive dehalogenase-homologous genes in deep subseafloor sedimentary metagenomes.</title>
        <authorList>
            <person name="Kawai M."/>
            <person name="Futagami T."/>
            <person name="Toyoda A."/>
            <person name="Takaki Y."/>
            <person name="Nishi S."/>
            <person name="Hori S."/>
            <person name="Arai W."/>
            <person name="Tsubouchi T."/>
            <person name="Morono Y."/>
            <person name="Uchiyama I."/>
            <person name="Ito T."/>
            <person name="Fujiyama A."/>
            <person name="Inagaki F."/>
            <person name="Takami H."/>
        </authorList>
    </citation>
    <scope>NUCLEOTIDE SEQUENCE</scope>
    <source>
        <strain evidence="10">Expedition CK06-06</strain>
    </source>
</reference>
<dbReference type="PANTHER" id="PTHR30012">
    <property type="entry name" value="GENERAL SECRETION PATHWAY PROTEIN"/>
    <property type="match status" value="1"/>
</dbReference>
<keyword evidence="6 8" id="KW-1133">Transmembrane helix</keyword>
<evidence type="ECO:0000313" key="10">
    <source>
        <dbReference type="EMBL" id="GAH61962.1"/>
    </source>
</evidence>
<gene>
    <name evidence="10" type="ORF">S03H2_53604</name>
</gene>
<dbReference type="InterPro" id="IPR003004">
    <property type="entry name" value="GspF/PilC"/>
</dbReference>
<feature type="domain" description="Type II secretion system protein GspF" evidence="9">
    <location>
        <begin position="68"/>
        <end position="169"/>
    </location>
</feature>
<accession>X1GXV2</accession>
<dbReference type="AlphaFoldDB" id="X1GXV2"/>
<dbReference type="PANTHER" id="PTHR30012:SF0">
    <property type="entry name" value="TYPE II SECRETION SYSTEM PROTEIN F-RELATED"/>
    <property type="match status" value="1"/>
</dbReference>
<keyword evidence="5 8" id="KW-0812">Transmembrane</keyword>
<evidence type="ECO:0000256" key="1">
    <source>
        <dbReference type="ARBA" id="ARBA00004429"/>
    </source>
</evidence>
<dbReference type="InterPro" id="IPR018076">
    <property type="entry name" value="T2SS_GspF_dom"/>
</dbReference>
<dbReference type="EMBL" id="BARU01034124">
    <property type="protein sequence ID" value="GAH61962.1"/>
    <property type="molecule type" value="Genomic_DNA"/>
</dbReference>
<comment type="caution">
    <text evidence="10">The sequence shown here is derived from an EMBL/GenBank/DDBJ whole genome shotgun (WGS) entry which is preliminary data.</text>
</comment>
<sequence>MWFKYVACKVTGETASGVLEAESEEQAEEALWRSDLTIISLGKSWTPPSIQEALPTLFRVGRADVVYFSRDLATLLNSGIAILPALNMLYGRTTKKSMKKVLRDIVGAVETGSSFSEACARHPEAFSAFYLRMIRVGEEVGNLEVMLRQTTIQMEKEAAITSKIRNAMM</sequence>
<proteinExistence type="inferred from homology"/>
<keyword evidence="4" id="KW-0997">Cell inner membrane</keyword>
<feature type="transmembrane region" description="Helical" evidence="8">
    <location>
        <begin position="72"/>
        <end position="90"/>
    </location>
</feature>
<comment type="subcellular location">
    <subcellularLocation>
        <location evidence="1">Cell inner membrane</location>
        <topology evidence="1">Multi-pass membrane protein</topology>
    </subcellularLocation>
</comment>
<evidence type="ECO:0000256" key="3">
    <source>
        <dbReference type="ARBA" id="ARBA00022475"/>
    </source>
</evidence>